<feature type="short sequence motif" description="Histidine triad motif" evidence="1">
    <location>
        <begin position="92"/>
        <end position="96"/>
    </location>
</feature>
<dbReference type="Gene3D" id="3.30.428.10">
    <property type="entry name" value="HIT-like"/>
    <property type="match status" value="1"/>
</dbReference>
<dbReference type="Pfam" id="PF01230">
    <property type="entry name" value="HIT"/>
    <property type="match status" value="1"/>
</dbReference>
<proteinExistence type="predicted"/>
<dbReference type="PROSITE" id="PS51084">
    <property type="entry name" value="HIT_2"/>
    <property type="match status" value="1"/>
</dbReference>
<dbReference type="RefSeq" id="WP_226954633.1">
    <property type="nucleotide sequence ID" value="NZ_JACDXW010000005.1"/>
</dbReference>
<comment type="caution">
    <text evidence="3">The sequence shown here is derived from an EMBL/GenBank/DDBJ whole genome shotgun (WGS) entry which is preliminary data.</text>
</comment>
<dbReference type="InterPro" id="IPR036265">
    <property type="entry name" value="HIT-like_sf"/>
</dbReference>
<reference evidence="3 4" key="1">
    <citation type="submission" date="2020-07" db="EMBL/GenBank/DDBJ databases">
        <title>Pusillimonas sp. nov., isolated from poultry manure in Taiwan.</title>
        <authorList>
            <person name="Lin S.-Y."/>
            <person name="Tang Y.-S."/>
            <person name="Young C.-C."/>
        </authorList>
    </citation>
    <scope>NUCLEOTIDE SEQUENCE [LARGE SCALE GENOMIC DNA]</scope>
    <source>
        <strain evidence="3 4">CC-YST705</strain>
    </source>
</reference>
<dbReference type="SUPFAM" id="SSF54197">
    <property type="entry name" value="HIT-like"/>
    <property type="match status" value="1"/>
</dbReference>
<organism evidence="3 4">
    <name type="scientific">Mesopusillimonas faecipullorum</name>
    <dbReference type="NCBI Taxonomy" id="2755040"/>
    <lineage>
        <taxon>Bacteria</taxon>
        <taxon>Pseudomonadati</taxon>
        <taxon>Pseudomonadota</taxon>
        <taxon>Betaproteobacteria</taxon>
        <taxon>Burkholderiales</taxon>
        <taxon>Alcaligenaceae</taxon>
        <taxon>Mesopusillimonas</taxon>
    </lineage>
</organism>
<evidence type="ECO:0000259" key="2">
    <source>
        <dbReference type="PROSITE" id="PS51084"/>
    </source>
</evidence>
<accession>A0ABS8CF56</accession>
<keyword evidence="4" id="KW-1185">Reference proteome</keyword>
<name>A0ABS8CF56_9BURK</name>
<protein>
    <submittedName>
        <fullName evidence="3">HIT family protein</fullName>
    </submittedName>
</protein>
<feature type="domain" description="HIT" evidence="2">
    <location>
        <begin position="5"/>
        <end position="107"/>
    </location>
</feature>
<dbReference type="EMBL" id="JACDXW010000005">
    <property type="protein sequence ID" value="MCB5364209.1"/>
    <property type="molecule type" value="Genomic_DNA"/>
</dbReference>
<gene>
    <name evidence="3" type="ORF">H0484_10670</name>
</gene>
<dbReference type="Proteomes" id="UP000776983">
    <property type="component" value="Unassembled WGS sequence"/>
</dbReference>
<sequence length="153" mass="17867">MTHLPDCPLCQPANPLHLIWRNDKMRVVGVDDPDFPGFTRVIWHDHASEMTELSEEDRQAFMDVVWKVEGVMRAELLPKKINLAQLGNMVPHLHWHVIPRWPLDSRFPDAIWAAPREHTPEQELAWSIFQENLQAQLPAFRAALRDLLENHYA</sequence>
<evidence type="ECO:0000313" key="3">
    <source>
        <dbReference type="EMBL" id="MCB5364209.1"/>
    </source>
</evidence>
<dbReference type="InterPro" id="IPR011146">
    <property type="entry name" value="HIT-like"/>
</dbReference>
<evidence type="ECO:0000256" key="1">
    <source>
        <dbReference type="PROSITE-ProRule" id="PRU00464"/>
    </source>
</evidence>
<evidence type="ECO:0000313" key="4">
    <source>
        <dbReference type="Proteomes" id="UP000776983"/>
    </source>
</evidence>